<sequence>MIRIGIVGCGRILNAHLQGYKKLREAGVDNFRITALVARKEEDALMFRRRGEGPPPRPPVLPPESGDPLAAPHTYVSDFQDDVEVHVYTDYRQMIADGVVDAVNDFTTLALHHQIAEHAFAHGLHLLTQKPLAISVKAARRMVETARERGLTFGTFENVRQGRFTRAARWAVEKGLIGEPQMALIGSLGGLWSPDKVVADTPWRHRKLEGGGGGSIDIGVHQFHLLRYVFGEVAWVNAVARTLEPVRYRRDEQGHIIQEVPVDVDDTYLAVAGFENEAIAQLLWSWGGHGAALEIPGAPVFWGSEGCIKGGQLFDDDGRATPLLEHFEANLSPEERERFFPLGLTDPFAIQQLDWLQAIEQGRDPETSGQEGLHDLACAFAMLESSVARRQVTLAEVLSGAVNAYQAEIDAHYGLAW</sequence>
<evidence type="ECO:0000313" key="5">
    <source>
        <dbReference type="EMBL" id="TQE95070.1"/>
    </source>
</evidence>
<dbReference type="InterPro" id="IPR036291">
    <property type="entry name" value="NAD(P)-bd_dom_sf"/>
</dbReference>
<dbReference type="Gene3D" id="3.40.50.720">
    <property type="entry name" value="NAD(P)-binding Rossmann-like Domain"/>
    <property type="match status" value="1"/>
</dbReference>
<dbReference type="InterPro" id="IPR050463">
    <property type="entry name" value="Gfo/Idh/MocA_oxidrdct_glycsds"/>
</dbReference>
<feature type="region of interest" description="Disordered" evidence="2">
    <location>
        <begin position="48"/>
        <end position="67"/>
    </location>
</feature>
<keyword evidence="1" id="KW-0560">Oxidoreductase</keyword>
<dbReference type="Pfam" id="PF01408">
    <property type="entry name" value="GFO_IDH_MocA"/>
    <property type="match status" value="1"/>
</dbReference>
<dbReference type="GO" id="GO:0000166">
    <property type="term" value="F:nucleotide binding"/>
    <property type="evidence" value="ECO:0007669"/>
    <property type="project" value="InterPro"/>
</dbReference>
<dbReference type="InParanoid" id="A0A540VE76"/>
<reference evidence="5 6" key="1">
    <citation type="submission" date="2019-06" db="EMBL/GenBank/DDBJ databases">
        <title>Genome sequence of Litorilinea aerophila BAA-2444.</title>
        <authorList>
            <person name="Maclea K.S."/>
            <person name="Maurais E.G."/>
            <person name="Iannazzi L.C."/>
        </authorList>
    </citation>
    <scope>NUCLEOTIDE SEQUENCE [LARGE SCALE GENOMIC DNA]</scope>
    <source>
        <strain evidence="5 6">ATCC BAA-2444</strain>
    </source>
</reference>
<dbReference type="Gene3D" id="3.30.360.10">
    <property type="entry name" value="Dihydrodipicolinate Reductase, domain 2"/>
    <property type="match status" value="1"/>
</dbReference>
<dbReference type="OrthoDB" id="9792005at2"/>
<dbReference type="AlphaFoldDB" id="A0A540VE76"/>
<dbReference type="InterPro" id="IPR000683">
    <property type="entry name" value="Gfo/Idh/MocA-like_OxRdtase_N"/>
</dbReference>
<feature type="domain" description="Gfo/Idh/MocA-like oxidoreductase N-terminal" evidence="3">
    <location>
        <begin position="78"/>
        <end position="153"/>
    </location>
</feature>
<dbReference type="PANTHER" id="PTHR43818">
    <property type="entry name" value="BCDNA.GH03377"/>
    <property type="match status" value="1"/>
</dbReference>
<feature type="compositionally biased region" description="Pro residues" evidence="2">
    <location>
        <begin position="53"/>
        <end position="62"/>
    </location>
</feature>
<comment type="caution">
    <text evidence="5">The sequence shown here is derived from an EMBL/GenBank/DDBJ whole genome shotgun (WGS) entry which is preliminary data.</text>
</comment>
<dbReference type="InterPro" id="IPR055170">
    <property type="entry name" value="GFO_IDH_MocA-like_dom"/>
</dbReference>
<proteinExistence type="predicted"/>
<organism evidence="5 6">
    <name type="scientific">Litorilinea aerophila</name>
    <dbReference type="NCBI Taxonomy" id="1204385"/>
    <lineage>
        <taxon>Bacteria</taxon>
        <taxon>Bacillati</taxon>
        <taxon>Chloroflexota</taxon>
        <taxon>Caldilineae</taxon>
        <taxon>Caldilineales</taxon>
        <taxon>Caldilineaceae</taxon>
        <taxon>Litorilinea</taxon>
    </lineage>
</organism>
<dbReference type="GO" id="GO:0016491">
    <property type="term" value="F:oxidoreductase activity"/>
    <property type="evidence" value="ECO:0007669"/>
    <property type="project" value="UniProtKB-KW"/>
</dbReference>
<dbReference type="SUPFAM" id="SSF55347">
    <property type="entry name" value="Glyceraldehyde-3-phosphate dehydrogenase-like, C-terminal domain"/>
    <property type="match status" value="1"/>
</dbReference>
<evidence type="ECO:0000256" key="1">
    <source>
        <dbReference type="ARBA" id="ARBA00023002"/>
    </source>
</evidence>
<evidence type="ECO:0000256" key="2">
    <source>
        <dbReference type="SAM" id="MobiDB-lite"/>
    </source>
</evidence>
<dbReference type="Pfam" id="PF22725">
    <property type="entry name" value="GFO_IDH_MocA_C3"/>
    <property type="match status" value="1"/>
</dbReference>
<dbReference type="PANTHER" id="PTHR43818:SF11">
    <property type="entry name" value="BCDNA.GH03377"/>
    <property type="match status" value="1"/>
</dbReference>
<gene>
    <name evidence="5" type="ORF">FKZ61_13915</name>
</gene>
<keyword evidence="6" id="KW-1185">Reference proteome</keyword>
<dbReference type="SUPFAM" id="SSF51735">
    <property type="entry name" value="NAD(P)-binding Rossmann-fold domains"/>
    <property type="match status" value="1"/>
</dbReference>
<evidence type="ECO:0000313" key="6">
    <source>
        <dbReference type="Proteomes" id="UP000317371"/>
    </source>
</evidence>
<dbReference type="RefSeq" id="WP_141610747.1">
    <property type="nucleotide sequence ID" value="NZ_VIGC02000017.1"/>
</dbReference>
<name>A0A540VE76_9CHLR</name>
<evidence type="ECO:0000259" key="4">
    <source>
        <dbReference type="Pfam" id="PF22725"/>
    </source>
</evidence>
<feature type="domain" description="GFO/IDH/MocA-like oxidoreductase" evidence="4">
    <location>
        <begin position="166"/>
        <end position="292"/>
    </location>
</feature>
<accession>A0A540VE76</accession>
<dbReference type="Proteomes" id="UP000317371">
    <property type="component" value="Unassembled WGS sequence"/>
</dbReference>
<dbReference type="EMBL" id="VIGC01000017">
    <property type="protein sequence ID" value="TQE95070.1"/>
    <property type="molecule type" value="Genomic_DNA"/>
</dbReference>
<protein>
    <submittedName>
        <fullName evidence="5">Gfo/Idh/MocA family oxidoreductase</fullName>
    </submittedName>
</protein>
<evidence type="ECO:0000259" key="3">
    <source>
        <dbReference type="Pfam" id="PF01408"/>
    </source>
</evidence>